<keyword evidence="6 8" id="KW-0503">Monooxygenase</keyword>
<dbReference type="OrthoDB" id="1844152at2759"/>
<keyword evidence="9" id="KW-0812">Transmembrane</keyword>
<evidence type="ECO:0000256" key="6">
    <source>
        <dbReference type="ARBA" id="ARBA00023033"/>
    </source>
</evidence>
<dbReference type="GeneID" id="63775706"/>
<evidence type="ECO:0000256" key="5">
    <source>
        <dbReference type="ARBA" id="ARBA00023004"/>
    </source>
</evidence>
<dbReference type="GO" id="GO:0020037">
    <property type="term" value="F:heme binding"/>
    <property type="evidence" value="ECO:0007669"/>
    <property type="project" value="InterPro"/>
</dbReference>
<evidence type="ECO:0000313" key="10">
    <source>
        <dbReference type="EMBL" id="ORY70473.1"/>
    </source>
</evidence>
<dbReference type="AlphaFoldDB" id="A0A1Y2EFW9"/>
<reference evidence="10 11" key="1">
    <citation type="submission" date="2016-07" db="EMBL/GenBank/DDBJ databases">
        <title>Pervasive Adenine N6-methylation of Active Genes in Fungi.</title>
        <authorList>
            <consortium name="DOE Joint Genome Institute"/>
            <person name="Mondo S.J."/>
            <person name="Dannebaum R.O."/>
            <person name="Kuo R.C."/>
            <person name="Labutti K."/>
            <person name="Haridas S."/>
            <person name="Kuo A."/>
            <person name="Salamov A."/>
            <person name="Ahrendt S.R."/>
            <person name="Lipzen A."/>
            <person name="Sullivan W."/>
            <person name="Andreopoulos W.B."/>
            <person name="Clum A."/>
            <person name="Lindquist E."/>
            <person name="Daum C."/>
            <person name="Ramamoorthy G.K."/>
            <person name="Gryganskyi A."/>
            <person name="Culley D."/>
            <person name="Magnuson J.K."/>
            <person name="James T.Y."/>
            <person name="O'Malley M.A."/>
            <person name="Stajich J.E."/>
            <person name="Spatafora J.W."/>
            <person name="Visel A."/>
            <person name="Grigoriev I.V."/>
        </authorList>
    </citation>
    <scope>NUCLEOTIDE SEQUENCE [LARGE SCALE GENOMIC DNA]</scope>
    <source>
        <strain evidence="10 11">CBS 129021</strain>
    </source>
</reference>
<feature type="binding site" description="axial binding residue" evidence="7">
    <location>
        <position position="457"/>
    </location>
    <ligand>
        <name>heme</name>
        <dbReference type="ChEBI" id="CHEBI:30413"/>
    </ligand>
    <ligandPart>
        <name>Fe</name>
        <dbReference type="ChEBI" id="CHEBI:18248"/>
    </ligandPart>
</feature>
<sequence>MEVLRMIVYENLSSCIFVSLLFAGMLTWPHLVDEIKLRRYPLVGKERSRAERVKTYILSAYSAYEEGRREYEDKFHRMTTIDGDHVIVPNKYLDELRQRPDSEIDSQHPFNRIFENQYTGVFPTRSNTELVNQVVKAELTRSLARINPRLSTEVERTVREELPPCDDWTGVNVSNALMQIVAIVSGHIFLGPELCRSPDYLRSAVDYTVYIATAANLLKSWPSWMRGIIFLIRPEFRRLRQLRRDMKLFLKPLIEERRTKIRNGEQLSDDMLSWMLVKTEAKGMRDLTHLTNMQLLLTMAAIHTTTFTAARILYDLAAHPETVKDLRHEIRTVLDQNDGVMTTKALFDLKLMDSVMRESQRLNPAFSDGFRRYTFKRIMLKDGTCIPANCFIEAANGPVLRDAAFYPDPDKFLPTRFLSLRTNPTTPDPIGYKNREQYQFVSVTKENMSFGFGRHACPGRFFAANEIKLILARMLLEYDVRMPDGVEGPYENFHFGAVNGVDGTKEIMMRTVKR</sequence>
<dbReference type="SUPFAM" id="SSF48264">
    <property type="entry name" value="Cytochrome P450"/>
    <property type="match status" value="1"/>
</dbReference>
<accession>A0A1Y2EFW9</accession>
<dbReference type="PRINTS" id="PR00465">
    <property type="entry name" value="EP450IV"/>
</dbReference>
<evidence type="ECO:0000256" key="9">
    <source>
        <dbReference type="SAM" id="Phobius"/>
    </source>
</evidence>
<dbReference type="CDD" id="cd11041">
    <property type="entry name" value="CYP503A1-like"/>
    <property type="match status" value="1"/>
</dbReference>
<dbReference type="Pfam" id="PF00067">
    <property type="entry name" value="p450"/>
    <property type="match status" value="1"/>
</dbReference>
<keyword evidence="9" id="KW-1133">Transmembrane helix</keyword>
<evidence type="ECO:0000313" key="11">
    <source>
        <dbReference type="Proteomes" id="UP000193689"/>
    </source>
</evidence>
<comment type="cofactor">
    <cofactor evidence="1 7">
        <name>heme</name>
        <dbReference type="ChEBI" id="CHEBI:30413"/>
    </cofactor>
</comment>
<gene>
    <name evidence="10" type="ORF">BCR38DRAFT_422197</name>
</gene>
<keyword evidence="4 8" id="KW-0560">Oxidoreductase</keyword>
<dbReference type="GO" id="GO:0004497">
    <property type="term" value="F:monooxygenase activity"/>
    <property type="evidence" value="ECO:0007669"/>
    <property type="project" value="UniProtKB-KW"/>
</dbReference>
<comment type="similarity">
    <text evidence="2 8">Belongs to the cytochrome P450 family.</text>
</comment>
<dbReference type="RefSeq" id="XP_040720423.1">
    <property type="nucleotide sequence ID" value="XM_040859494.1"/>
</dbReference>
<keyword evidence="3 7" id="KW-0479">Metal-binding</keyword>
<dbReference type="GO" id="GO:0005506">
    <property type="term" value="F:iron ion binding"/>
    <property type="evidence" value="ECO:0007669"/>
    <property type="project" value="InterPro"/>
</dbReference>
<evidence type="ECO:0000256" key="8">
    <source>
        <dbReference type="RuleBase" id="RU000461"/>
    </source>
</evidence>
<keyword evidence="5 7" id="KW-0408">Iron</keyword>
<organism evidence="10 11">
    <name type="scientific">Pseudomassariella vexata</name>
    <dbReference type="NCBI Taxonomy" id="1141098"/>
    <lineage>
        <taxon>Eukaryota</taxon>
        <taxon>Fungi</taxon>
        <taxon>Dikarya</taxon>
        <taxon>Ascomycota</taxon>
        <taxon>Pezizomycotina</taxon>
        <taxon>Sordariomycetes</taxon>
        <taxon>Xylariomycetidae</taxon>
        <taxon>Amphisphaeriales</taxon>
        <taxon>Pseudomassariaceae</taxon>
        <taxon>Pseudomassariella</taxon>
    </lineage>
</organism>
<dbReference type="Proteomes" id="UP000193689">
    <property type="component" value="Unassembled WGS sequence"/>
</dbReference>
<evidence type="ECO:0000256" key="3">
    <source>
        <dbReference type="ARBA" id="ARBA00022723"/>
    </source>
</evidence>
<evidence type="ECO:0000256" key="1">
    <source>
        <dbReference type="ARBA" id="ARBA00001971"/>
    </source>
</evidence>
<comment type="caution">
    <text evidence="10">The sequence shown here is derived from an EMBL/GenBank/DDBJ whole genome shotgun (WGS) entry which is preliminary data.</text>
</comment>
<name>A0A1Y2EFW9_9PEZI</name>
<dbReference type="PANTHER" id="PTHR46206">
    <property type="entry name" value="CYTOCHROME P450"/>
    <property type="match status" value="1"/>
</dbReference>
<evidence type="ECO:0000256" key="7">
    <source>
        <dbReference type="PIRSR" id="PIRSR602403-1"/>
    </source>
</evidence>
<dbReference type="GO" id="GO:0016705">
    <property type="term" value="F:oxidoreductase activity, acting on paired donors, with incorporation or reduction of molecular oxygen"/>
    <property type="evidence" value="ECO:0007669"/>
    <property type="project" value="InterPro"/>
</dbReference>
<dbReference type="PANTHER" id="PTHR46206:SF7">
    <property type="entry name" value="P450, PUTATIVE (EUROFUNG)-RELATED"/>
    <property type="match status" value="1"/>
</dbReference>
<dbReference type="InterPro" id="IPR002403">
    <property type="entry name" value="Cyt_P450_E_grp-IV"/>
</dbReference>
<evidence type="ECO:0000256" key="2">
    <source>
        <dbReference type="ARBA" id="ARBA00010617"/>
    </source>
</evidence>
<dbReference type="InterPro" id="IPR036396">
    <property type="entry name" value="Cyt_P450_sf"/>
</dbReference>
<dbReference type="PROSITE" id="PS00086">
    <property type="entry name" value="CYTOCHROME_P450"/>
    <property type="match status" value="1"/>
</dbReference>
<keyword evidence="11" id="KW-1185">Reference proteome</keyword>
<keyword evidence="9" id="KW-0472">Membrane</keyword>
<proteinExistence type="inferred from homology"/>
<protein>
    <submittedName>
        <fullName evidence="10">Ent-kaurene oxidase</fullName>
    </submittedName>
</protein>
<dbReference type="InterPro" id="IPR001128">
    <property type="entry name" value="Cyt_P450"/>
</dbReference>
<feature type="transmembrane region" description="Helical" evidence="9">
    <location>
        <begin position="12"/>
        <end position="31"/>
    </location>
</feature>
<dbReference type="STRING" id="1141098.A0A1Y2EFW9"/>
<dbReference type="InterPro" id="IPR017972">
    <property type="entry name" value="Cyt_P450_CS"/>
</dbReference>
<dbReference type="Gene3D" id="1.10.630.10">
    <property type="entry name" value="Cytochrome P450"/>
    <property type="match status" value="1"/>
</dbReference>
<evidence type="ECO:0000256" key="4">
    <source>
        <dbReference type="ARBA" id="ARBA00023002"/>
    </source>
</evidence>
<keyword evidence="7 8" id="KW-0349">Heme</keyword>
<dbReference type="InParanoid" id="A0A1Y2EFW9"/>
<dbReference type="EMBL" id="MCFJ01000002">
    <property type="protein sequence ID" value="ORY70473.1"/>
    <property type="molecule type" value="Genomic_DNA"/>
</dbReference>